<sequence>MSGDIRAAVSALQKATKRQRKKDILAGVESLQASLPLLDLSSPSDASLRKLLEHLHHTEAMLDYCRAVLVYISDKKIGAFTGPGKDELRESWEPVLDSLLNGVIDFLENSTKKTDGKYQIKAAIGDKLYSTLCRLYFPDEKDDIVTAGPSLLSAVYMLMSDAAIRHSDNRRRLRSSEFLGPKRIGWMLAQTKEFVVIEHLLEVFATALPSSKDQGGQTRQKYIEDVFDPALFRCHDEAINILANMRSADWSETSPHIMATLAEGSLTYPQPFDVSGFLVGDATEQLDHGKLYVDDKGFYANVEQDDAFDHLRAPYRTVVDIRITSTKDNANSVRVALQTPPLLGKEPYSMEKAGSRFDLKFRIKARDADRFKKALKARGLASVHLMGNKVLAADKRMSTATIVVEFDKDIEEPMPSTQSKVKMVEEVWNSSTVDGAIVIEPTSPLMNESDEPLPLPPPPTKSIAQPPPKPMSHLPPESSAPSPPRSTAPTKATRPKPRAKPARREEGESDKDPFIINRKRMRVPDSEDDDEVAEAKKSRTDATEGVTAKQREAKGNAVKEGVKAKNAKAAINTKEDSNAHIASKGPLRDKKRPPPESDIQAPASTEEPTPPAKRTRLSAKDAPAGKENPANGKTINRSKTAMREIFTAHKPDKPIRVAKRYGKAGRSSSPGRKSGRASSPAQTATTAHPTSDFDFIPGSEATTKKPAVKEAMKKKEAATKAKAGKLAKENKAKATLGSKAKAAAESKAKTEKKMEAKKKVAATMKEKEPSSTSALSSDPIEDDEVVKPAKGRDSTIAPVRKGVSATKTAEAAPARRALRDEDAEESDNFDEIPKKTSVMKVAKTPWEDVKSKLRTPAKSKDKSRTSKLLAAMNNNLSSPIFGGFDEPLTPIDESDTEAYVNFVQDLPRLAGSGLSTSKNTKAGMWPGTPSPPENLQRRKSHEAGRMARRDYIVPGTPAVRASPLVEKATRDVLLPRSGKPYIRPETTKSRTYAGIEDIIEVLNDIHEVIIDKVSGRFVNVKKDVRLGRYAMLKDAADDFRAMQQESREHYEAIFGLQEEYADHCRTMVDSWGGLHQAGRDLTKGIAGVVQRHDRGSLVVKFPTSLVPALPASLKS</sequence>
<keyword evidence="3" id="KW-1185">Reference proteome</keyword>
<name>D8PWJ1_SCHCM</name>
<organism evidence="3">
    <name type="scientific">Schizophyllum commune (strain H4-8 / FGSC 9210)</name>
    <name type="common">Split gill fungus</name>
    <dbReference type="NCBI Taxonomy" id="578458"/>
    <lineage>
        <taxon>Eukaryota</taxon>
        <taxon>Fungi</taxon>
        <taxon>Dikarya</taxon>
        <taxon>Basidiomycota</taxon>
        <taxon>Agaricomycotina</taxon>
        <taxon>Agaricomycetes</taxon>
        <taxon>Agaricomycetidae</taxon>
        <taxon>Agaricales</taxon>
        <taxon>Schizophyllaceae</taxon>
        <taxon>Schizophyllum</taxon>
    </lineage>
</organism>
<evidence type="ECO:0000313" key="3">
    <source>
        <dbReference type="Proteomes" id="UP000007431"/>
    </source>
</evidence>
<feature type="compositionally biased region" description="Basic and acidic residues" evidence="1">
    <location>
        <begin position="502"/>
        <end position="513"/>
    </location>
</feature>
<dbReference type="HOGENOM" id="CLU_320532_0_0_1"/>
<dbReference type="eggNOG" id="ENOG502SPMV">
    <property type="taxonomic scope" value="Eukaryota"/>
</dbReference>
<feature type="compositionally biased region" description="Basic and acidic residues" evidence="1">
    <location>
        <begin position="707"/>
        <end position="719"/>
    </location>
</feature>
<feature type="compositionally biased region" description="Acidic residues" evidence="1">
    <location>
        <begin position="821"/>
        <end position="830"/>
    </location>
</feature>
<gene>
    <name evidence="2" type="ORF">SCHCODRAFT_256072</name>
</gene>
<feature type="compositionally biased region" description="Basic and acidic residues" evidence="1">
    <location>
        <begin position="646"/>
        <end position="655"/>
    </location>
</feature>
<feature type="compositionally biased region" description="Basic and acidic residues" evidence="1">
    <location>
        <begin position="533"/>
        <end position="542"/>
    </location>
</feature>
<dbReference type="OMA" id="IWRTKDY"/>
<proteinExistence type="predicted"/>
<dbReference type="VEuPathDB" id="FungiDB:SCHCODRAFT_02695189"/>
<dbReference type="EMBL" id="GL377303">
    <property type="protein sequence ID" value="EFJ01050.1"/>
    <property type="molecule type" value="Genomic_DNA"/>
</dbReference>
<feature type="compositionally biased region" description="Low complexity" evidence="1">
    <location>
        <begin position="664"/>
        <end position="680"/>
    </location>
</feature>
<dbReference type="AlphaFoldDB" id="D8PWJ1"/>
<evidence type="ECO:0000256" key="1">
    <source>
        <dbReference type="SAM" id="MobiDB-lite"/>
    </source>
</evidence>
<feature type="region of interest" description="Disordered" evidence="1">
    <location>
        <begin position="444"/>
        <end position="836"/>
    </location>
</feature>
<feature type="compositionally biased region" description="Pro residues" evidence="1">
    <location>
        <begin position="453"/>
        <end position="470"/>
    </location>
</feature>
<accession>D8PWJ1</accession>
<feature type="compositionally biased region" description="Basic and acidic residues" evidence="1">
    <location>
        <begin position="742"/>
        <end position="769"/>
    </location>
</feature>
<evidence type="ECO:0000313" key="2">
    <source>
        <dbReference type="EMBL" id="EFJ01050.1"/>
    </source>
</evidence>
<dbReference type="Proteomes" id="UP000007431">
    <property type="component" value="Unassembled WGS sequence"/>
</dbReference>
<feature type="compositionally biased region" description="Basic and acidic residues" evidence="1">
    <location>
        <begin position="586"/>
        <end position="595"/>
    </location>
</feature>
<protein>
    <submittedName>
        <fullName evidence="2">Uncharacterized protein</fullName>
    </submittedName>
</protein>
<dbReference type="InParanoid" id="D8PWJ1"/>
<dbReference type="STRING" id="578458.D8PWJ1"/>
<reference evidence="2 3" key="1">
    <citation type="journal article" date="2010" name="Nat. Biotechnol.">
        <title>Genome sequence of the model mushroom Schizophyllum commune.</title>
        <authorList>
            <person name="Ohm R.A."/>
            <person name="de Jong J.F."/>
            <person name="Lugones L.G."/>
            <person name="Aerts A."/>
            <person name="Kothe E."/>
            <person name="Stajich J.E."/>
            <person name="de Vries R.P."/>
            <person name="Record E."/>
            <person name="Levasseur A."/>
            <person name="Baker S.E."/>
            <person name="Bartholomew K.A."/>
            <person name="Coutinho P.M."/>
            <person name="Erdmann S."/>
            <person name="Fowler T.J."/>
            <person name="Gathman A.C."/>
            <person name="Lombard V."/>
            <person name="Henrissat B."/>
            <person name="Knabe N."/>
            <person name="Kuees U."/>
            <person name="Lilly W.W."/>
            <person name="Lindquist E."/>
            <person name="Lucas S."/>
            <person name="Magnuson J.K."/>
            <person name="Piumi F."/>
            <person name="Raudaskoski M."/>
            <person name="Salamov A."/>
            <person name="Schmutz J."/>
            <person name="Schwarze F.W.M.R."/>
            <person name="vanKuyk P.A."/>
            <person name="Horton J.S."/>
            <person name="Grigoriev I.V."/>
            <person name="Woesten H.A.B."/>
        </authorList>
    </citation>
    <scope>NUCLEOTIDE SEQUENCE [LARGE SCALE GENOMIC DNA]</scope>
    <source>
        <strain evidence="3">H4-8 / FGSC 9210</strain>
    </source>
</reference>
<feature type="region of interest" description="Disordered" evidence="1">
    <location>
        <begin position="911"/>
        <end position="938"/>
    </location>
</feature>